<feature type="region of interest" description="Disordered" evidence="1">
    <location>
        <begin position="320"/>
        <end position="345"/>
    </location>
</feature>
<keyword evidence="4" id="KW-1185">Reference proteome</keyword>
<feature type="transmembrane region" description="Helical" evidence="2">
    <location>
        <begin position="24"/>
        <end position="46"/>
    </location>
</feature>
<dbReference type="EMBL" id="JAVKPK010000030">
    <property type="protein sequence ID" value="MDR7665872.1"/>
    <property type="molecule type" value="Genomic_DNA"/>
</dbReference>
<evidence type="ECO:0008006" key="5">
    <source>
        <dbReference type="Google" id="ProtNLM"/>
    </source>
</evidence>
<dbReference type="Proteomes" id="UP001246244">
    <property type="component" value="Unassembled WGS sequence"/>
</dbReference>
<organism evidence="3 4">
    <name type="scientific">Methanosarcina baikalica</name>
    <dbReference type="NCBI Taxonomy" id="3073890"/>
    <lineage>
        <taxon>Archaea</taxon>
        <taxon>Methanobacteriati</taxon>
        <taxon>Methanobacteriota</taxon>
        <taxon>Stenosarchaea group</taxon>
        <taxon>Methanomicrobia</taxon>
        <taxon>Methanosarcinales</taxon>
        <taxon>Methanosarcinaceae</taxon>
        <taxon>Methanosarcina</taxon>
    </lineage>
</organism>
<evidence type="ECO:0000313" key="4">
    <source>
        <dbReference type="Proteomes" id="UP001246244"/>
    </source>
</evidence>
<comment type="caution">
    <text evidence="3">The sequence shown here is derived from an EMBL/GenBank/DDBJ whole genome shotgun (WGS) entry which is preliminary data.</text>
</comment>
<evidence type="ECO:0000313" key="3">
    <source>
        <dbReference type="EMBL" id="MDR7665872.1"/>
    </source>
</evidence>
<keyword evidence="2" id="KW-0812">Transmembrane</keyword>
<keyword evidence="2" id="KW-1133">Transmembrane helix</keyword>
<evidence type="ECO:0000256" key="2">
    <source>
        <dbReference type="SAM" id="Phobius"/>
    </source>
</evidence>
<name>A0ABU2D1M0_9EURY</name>
<proteinExistence type="predicted"/>
<protein>
    <recommendedName>
        <fullName evidence="5">Fibronectin type-III domain-containing protein</fullName>
    </recommendedName>
</protein>
<reference evidence="4" key="1">
    <citation type="submission" date="2023-07" db="EMBL/GenBank/DDBJ databases">
        <title>Whole-genome sequencing of a new Methanosarcina sp. Z-7115.</title>
        <authorList>
            <person name="Zhilina T.N."/>
            <person name="Merkel A.Y."/>
        </authorList>
    </citation>
    <scope>NUCLEOTIDE SEQUENCE [LARGE SCALE GENOMIC DNA]</scope>
    <source>
        <strain evidence="4">Z-7115</strain>
    </source>
</reference>
<dbReference type="Gene3D" id="2.60.40.10">
    <property type="entry name" value="Immunoglobulins"/>
    <property type="match status" value="1"/>
</dbReference>
<dbReference type="InterPro" id="IPR013783">
    <property type="entry name" value="Ig-like_fold"/>
</dbReference>
<accession>A0ABU2D1M0</accession>
<feature type="region of interest" description="Disordered" evidence="1">
    <location>
        <begin position="204"/>
        <end position="248"/>
    </location>
</feature>
<keyword evidence="2" id="KW-0472">Membrane</keyword>
<gene>
    <name evidence="3" type="ORF">RG963_08825</name>
</gene>
<evidence type="ECO:0000256" key="1">
    <source>
        <dbReference type="SAM" id="MobiDB-lite"/>
    </source>
</evidence>
<feature type="compositionally biased region" description="Low complexity" evidence="1">
    <location>
        <begin position="320"/>
        <end position="334"/>
    </location>
</feature>
<dbReference type="RefSeq" id="WP_310575898.1">
    <property type="nucleotide sequence ID" value="NZ_JAVKPK010000030.1"/>
</dbReference>
<sequence length="447" mass="47326">MDKKDNKKSILGQLKSLWNSFPEVLKLVGTILSIAIALKVLFPAAIVEINTFSAGPELIEPGEPSVLSWGVSGANNVTIEPGIGAVNSNGSFSVNPPETTTYKLIATGNKKEKVAFCTVTVKGDSLLINSFDASPDAIKPGESAILNWHVSGVSNVTIEPDIGVAEPTGTFDVSPARTITYKLTASNGDKEDAAYCTIAVEENPTSPENVLPSNLSSAEESLTPQETPVSQEDPASQENLPSIGSFNANPDAIVKGESSNLTWNVSSASKVSIEPGIGDVGLTGSQRIFPDETTTYTLIAKNELGSLNATKVVFVQEPSVPASSEPVSTSSPAPISTPEQLSPADGTVFDSSTSGITLEWKAVTGAANYTVEIDEYDSDSGLWLSESTGSRIKSGITKTGYSFELPVKAPGRWRVWAVSPGGQESNKSDWWNFNYTIKSRDEVQLNT</sequence>